<evidence type="ECO:0000256" key="2">
    <source>
        <dbReference type="SAM" id="Phobius"/>
    </source>
</evidence>
<dbReference type="OrthoDB" id="3265734at2759"/>
<evidence type="ECO:0000313" key="3">
    <source>
        <dbReference type="EMBL" id="THU98380.1"/>
    </source>
</evidence>
<sequence>MTSSTSSVVQIILDHTSPFMTYSPSGAWRNESSQLWYGGTSFWAVGTNNTRTGSMSVSFQGIDIAFFGNTPPADNALPFVVTIDSETNYNATYPEIRTNCQWFTSYALDDSKVHTVEISALNQIDVDFVVVTVGNTTPLDGTTIIVDDLSEEITWNGQWKKHTGLKYVTGLDDGRPFGNGTRESNNVGDSMSFTFAGTNVALYGIFDWKTEGSVAVNFTVTNPTSRNSIEYSENKSFFIQTSPNPWNLLNSTNYPLFMVDSLSSGNHTLTLTVTEIIGSRGLTIDYLTYQPNFDNLGAKPNFSSILGDSGSEPGPSPTGGGFQESGISGTNTDSNDRKRSLNTGAIAGGVVGGVVLLAVTVALIVMIMYRRMRRSKLENSSAGNALIGGFSHPKIGESNETTHCKYLCFLVCLNSD</sequence>
<dbReference type="Proteomes" id="UP000297245">
    <property type="component" value="Unassembled WGS sequence"/>
</dbReference>
<reference evidence="3 4" key="1">
    <citation type="journal article" date="2019" name="Nat. Ecol. Evol.">
        <title>Megaphylogeny resolves global patterns of mushroom evolution.</title>
        <authorList>
            <person name="Varga T."/>
            <person name="Krizsan K."/>
            <person name="Foldi C."/>
            <person name="Dima B."/>
            <person name="Sanchez-Garcia M."/>
            <person name="Sanchez-Ramirez S."/>
            <person name="Szollosi G.J."/>
            <person name="Szarkandi J.G."/>
            <person name="Papp V."/>
            <person name="Albert L."/>
            <person name="Andreopoulos W."/>
            <person name="Angelini C."/>
            <person name="Antonin V."/>
            <person name="Barry K.W."/>
            <person name="Bougher N.L."/>
            <person name="Buchanan P."/>
            <person name="Buyck B."/>
            <person name="Bense V."/>
            <person name="Catcheside P."/>
            <person name="Chovatia M."/>
            <person name="Cooper J."/>
            <person name="Damon W."/>
            <person name="Desjardin D."/>
            <person name="Finy P."/>
            <person name="Geml J."/>
            <person name="Haridas S."/>
            <person name="Hughes K."/>
            <person name="Justo A."/>
            <person name="Karasinski D."/>
            <person name="Kautmanova I."/>
            <person name="Kiss B."/>
            <person name="Kocsube S."/>
            <person name="Kotiranta H."/>
            <person name="LaButti K.M."/>
            <person name="Lechner B.E."/>
            <person name="Liimatainen K."/>
            <person name="Lipzen A."/>
            <person name="Lukacs Z."/>
            <person name="Mihaltcheva S."/>
            <person name="Morgado L.N."/>
            <person name="Niskanen T."/>
            <person name="Noordeloos M.E."/>
            <person name="Ohm R.A."/>
            <person name="Ortiz-Santana B."/>
            <person name="Ovrebo C."/>
            <person name="Racz N."/>
            <person name="Riley R."/>
            <person name="Savchenko A."/>
            <person name="Shiryaev A."/>
            <person name="Soop K."/>
            <person name="Spirin V."/>
            <person name="Szebenyi C."/>
            <person name="Tomsovsky M."/>
            <person name="Tulloss R.E."/>
            <person name="Uehling J."/>
            <person name="Grigoriev I.V."/>
            <person name="Vagvolgyi C."/>
            <person name="Papp T."/>
            <person name="Martin F.M."/>
            <person name="Miettinen O."/>
            <person name="Hibbett D.S."/>
            <person name="Nagy L.G."/>
        </authorList>
    </citation>
    <scope>NUCLEOTIDE SEQUENCE [LARGE SCALE GENOMIC DNA]</scope>
    <source>
        <strain evidence="3 4">CBS 962.96</strain>
    </source>
</reference>
<evidence type="ECO:0000256" key="1">
    <source>
        <dbReference type="SAM" id="MobiDB-lite"/>
    </source>
</evidence>
<keyword evidence="2" id="KW-0812">Transmembrane</keyword>
<organism evidence="3 4">
    <name type="scientific">Dendrothele bispora (strain CBS 962.96)</name>
    <dbReference type="NCBI Taxonomy" id="1314807"/>
    <lineage>
        <taxon>Eukaryota</taxon>
        <taxon>Fungi</taxon>
        <taxon>Dikarya</taxon>
        <taxon>Basidiomycota</taxon>
        <taxon>Agaricomycotina</taxon>
        <taxon>Agaricomycetes</taxon>
        <taxon>Agaricomycetidae</taxon>
        <taxon>Agaricales</taxon>
        <taxon>Agaricales incertae sedis</taxon>
        <taxon>Dendrothele</taxon>
    </lineage>
</organism>
<keyword evidence="4" id="KW-1185">Reference proteome</keyword>
<keyword evidence="2" id="KW-0472">Membrane</keyword>
<feature type="region of interest" description="Disordered" evidence="1">
    <location>
        <begin position="304"/>
        <end position="336"/>
    </location>
</feature>
<accession>A0A4S8M873</accession>
<dbReference type="EMBL" id="ML179137">
    <property type="protein sequence ID" value="THU98380.1"/>
    <property type="molecule type" value="Genomic_DNA"/>
</dbReference>
<feature type="transmembrane region" description="Helical" evidence="2">
    <location>
        <begin position="345"/>
        <end position="369"/>
    </location>
</feature>
<dbReference type="Gene3D" id="2.60.120.260">
    <property type="entry name" value="Galactose-binding domain-like"/>
    <property type="match status" value="2"/>
</dbReference>
<name>A0A4S8M873_DENBC</name>
<dbReference type="AlphaFoldDB" id="A0A4S8M873"/>
<evidence type="ECO:0000313" key="4">
    <source>
        <dbReference type="Proteomes" id="UP000297245"/>
    </source>
</evidence>
<gene>
    <name evidence="3" type="ORF">K435DRAFT_753052</name>
</gene>
<proteinExistence type="predicted"/>
<protein>
    <submittedName>
        <fullName evidence="3">Uncharacterized protein</fullName>
    </submittedName>
</protein>
<keyword evidence="2" id="KW-1133">Transmembrane helix</keyword>